<feature type="binding site" description="covalent" evidence="8">
    <location>
        <position position="27"/>
    </location>
    <ligand>
        <name>heme c</name>
        <dbReference type="ChEBI" id="CHEBI:61717"/>
        <label>1</label>
    </ligand>
</feature>
<keyword evidence="6" id="KW-0249">Electron transport</keyword>
<sequence>MSHAADRGKGPVSRQSIESKIEYCLICHGTSGQGFRGYYTMPRLAGQQPQYIENQLHAFKEGRRLNPIMQNVVTGISPGMIQPLAEYLRSLNAAPHGGGPTEGAGLGKRIFEVGLPDANIPACAVCHGPDARGTRQIPRLAGQLYWYVTKTLTNFSRERGQRGEDSSGIMAPVARNLSPAQISAVAAYVSSLR</sequence>
<dbReference type="GO" id="GO:0020037">
    <property type="term" value="F:heme binding"/>
    <property type="evidence" value="ECO:0007669"/>
    <property type="project" value="InterPro"/>
</dbReference>
<comment type="subcellular location">
    <subcellularLocation>
        <location evidence="1">Periplasm</location>
    </subcellularLocation>
</comment>
<accession>A0A6N8DTL1</accession>
<feature type="binding site" description="covalent" evidence="8">
    <location>
        <position position="126"/>
    </location>
    <ligand>
        <name>heme c</name>
        <dbReference type="ChEBI" id="CHEBI:61717"/>
        <label>2</label>
    </ligand>
</feature>
<dbReference type="OrthoDB" id="8218088at2"/>
<dbReference type="AlphaFoldDB" id="A0A6N8DTL1"/>
<keyword evidence="3 8" id="KW-0349">Heme</keyword>
<evidence type="ECO:0000313" key="12">
    <source>
        <dbReference type="Proteomes" id="UP000439113"/>
    </source>
</evidence>
<evidence type="ECO:0000259" key="10">
    <source>
        <dbReference type="PROSITE" id="PS51007"/>
    </source>
</evidence>
<dbReference type="InterPro" id="IPR036909">
    <property type="entry name" value="Cyt_c-like_dom_sf"/>
</dbReference>
<dbReference type="EMBL" id="WNKS01000017">
    <property type="protein sequence ID" value="MTV32491.1"/>
    <property type="molecule type" value="Genomic_DNA"/>
</dbReference>
<name>A0A6N8DTL1_RHOAC</name>
<feature type="domain" description="Cytochrome c" evidence="10">
    <location>
        <begin position="102"/>
        <end position="193"/>
    </location>
</feature>
<keyword evidence="7 9" id="KW-0408">Iron</keyword>
<dbReference type="InterPro" id="IPR024167">
    <property type="entry name" value="Cytochrome_c4-like"/>
</dbReference>
<dbReference type="Gene3D" id="1.10.760.10">
    <property type="entry name" value="Cytochrome c-like domain"/>
    <property type="match status" value="2"/>
</dbReference>
<evidence type="ECO:0000256" key="2">
    <source>
        <dbReference type="ARBA" id="ARBA00022448"/>
    </source>
</evidence>
<evidence type="ECO:0000256" key="7">
    <source>
        <dbReference type="ARBA" id="ARBA00023004"/>
    </source>
</evidence>
<keyword evidence="5" id="KW-0574">Periplasm</keyword>
<evidence type="ECO:0000256" key="1">
    <source>
        <dbReference type="ARBA" id="ARBA00004418"/>
    </source>
</evidence>
<dbReference type="InterPro" id="IPR009056">
    <property type="entry name" value="Cyt_c-like_dom"/>
</dbReference>
<dbReference type="GO" id="GO:0009055">
    <property type="term" value="F:electron transfer activity"/>
    <property type="evidence" value="ECO:0007669"/>
    <property type="project" value="InterPro"/>
</dbReference>
<dbReference type="GO" id="GO:0042597">
    <property type="term" value="C:periplasmic space"/>
    <property type="evidence" value="ECO:0007669"/>
    <property type="project" value="UniProtKB-SubCell"/>
</dbReference>
<feature type="binding site" description="axial binding residue" evidence="9">
    <location>
        <position position="28"/>
    </location>
    <ligand>
        <name>heme c</name>
        <dbReference type="ChEBI" id="CHEBI:61717"/>
        <label>1</label>
    </ligand>
    <ligandPart>
        <name>Fe</name>
        <dbReference type="ChEBI" id="CHEBI:18248"/>
    </ligandPart>
</feature>
<feature type="binding site" description="axial binding residue" evidence="9">
    <location>
        <position position="69"/>
    </location>
    <ligand>
        <name>heme c</name>
        <dbReference type="ChEBI" id="CHEBI:61717"/>
        <label>1</label>
    </ligand>
    <ligandPart>
        <name>Fe</name>
        <dbReference type="ChEBI" id="CHEBI:18248"/>
    </ligandPart>
</feature>
<keyword evidence="4 9" id="KW-0479">Metal-binding</keyword>
<reference evidence="11 12" key="1">
    <citation type="submission" date="2019-11" db="EMBL/GenBank/DDBJ databases">
        <title>Whole-genome sequence of a Rhodoblastus acidophilus DSM 142.</title>
        <authorList>
            <person name="Kyndt J.A."/>
            <person name="Meyer T.E."/>
        </authorList>
    </citation>
    <scope>NUCLEOTIDE SEQUENCE [LARGE SCALE GENOMIC DNA]</scope>
    <source>
        <strain evidence="11 12">DSM 142</strain>
    </source>
</reference>
<keyword evidence="2" id="KW-0813">Transport</keyword>
<dbReference type="InterPro" id="IPR050597">
    <property type="entry name" value="Cytochrome_c_Oxidase_Subunit"/>
</dbReference>
<comment type="PTM">
    <text evidence="8">Binds 2 heme c groups covalently per subunit.</text>
</comment>
<evidence type="ECO:0000256" key="5">
    <source>
        <dbReference type="ARBA" id="ARBA00022764"/>
    </source>
</evidence>
<dbReference type="PANTHER" id="PTHR33751">
    <property type="entry name" value="CBB3-TYPE CYTOCHROME C OXIDASE SUBUNIT FIXP"/>
    <property type="match status" value="1"/>
</dbReference>
<dbReference type="RefSeq" id="WP_155447181.1">
    <property type="nucleotide sequence ID" value="NZ_JAOQNR010000017.1"/>
</dbReference>
<feature type="binding site" description="axial binding residue" evidence="9">
    <location>
        <position position="127"/>
    </location>
    <ligand>
        <name>heme c</name>
        <dbReference type="ChEBI" id="CHEBI:61717"/>
        <label>2</label>
    </ligand>
    <ligandPart>
        <name>Fe</name>
        <dbReference type="ChEBI" id="CHEBI:18248"/>
    </ligandPart>
</feature>
<gene>
    <name evidence="11" type="ORF">GJ654_16010</name>
</gene>
<dbReference type="SUPFAM" id="SSF46626">
    <property type="entry name" value="Cytochrome c"/>
    <property type="match status" value="2"/>
</dbReference>
<comment type="caution">
    <text evidence="11">The sequence shown here is derived from an EMBL/GenBank/DDBJ whole genome shotgun (WGS) entry which is preliminary data.</text>
</comment>
<dbReference type="Pfam" id="PF00034">
    <property type="entry name" value="Cytochrom_C"/>
    <property type="match status" value="1"/>
</dbReference>
<feature type="binding site" description="covalent" evidence="8">
    <location>
        <position position="123"/>
    </location>
    <ligand>
        <name>heme c</name>
        <dbReference type="ChEBI" id="CHEBI:61717"/>
        <label>2</label>
    </ligand>
</feature>
<evidence type="ECO:0000256" key="4">
    <source>
        <dbReference type="ARBA" id="ARBA00022723"/>
    </source>
</evidence>
<feature type="binding site" description="covalent" evidence="8">
    <location>
        <position position="24"/>
    </location>
    <ligand>
        <name>heme c</name>
        <dbReference type="ChEBI" id="CHEBI:61717"/>
        <label>1</label>
    </ligand>
</feature>
<proteinExistence type="predicted"/>
<evidence type="ECO:0000256" key="3">
    <source>
        <dbReference type="ARBA" id="ARBA00022617"/>
    </source>
</evidence>
<dbReference type="PIRSF" id="PIRSF000005">
    <property type="entry name" value="Cytochrome_c4"/>
    <property type="match status" value="1"/>
</dbReference>
<dbReference type="PROSITE" id="PS51007">
    <property type="entry name" value="CYTC"/>
    <property type="match status" value="2"/>
</dbReference>
<organism evidence="11 12">
    <name type="scientific">Rhodoblastus acidophilus</name>
    <name type="common">Rhodopseudomonas acidophila</name>
    <dbReference type="NCBI Taxonomy" id="1074"/>
    <lineage>
        <taxon>Bacteria</taxon>
        <taxon>Pseudomonadati</taxon>
        <taxon>Pseudomonadota</taxon>
        <taxon>Alphaproteobacteria</taxon>
        <taxon>Hyphomicrobiales</taxon>
        <taxon>Rhodoblastaceae</taxon>
        <taxon>Rhodoblastus</taxon>
    </lineage>
</organism>
<dbReference type="GO" id="GO:0005506">
    <property type="term" value="F:iron ion binding"/>
    <property type="evidence" value="ECO:0007669"/>
    <property type="project" value="InterPro"/>
</dbReference>
<feature type="domain" description="Cytochrome c" evidence="10">
    <location>
        <begin position="5"/>
        <end position="92"/>
    </location>
</feature>
<evidence type="ECO:0000256" key="9">
    <source>
        <dbReference type="PIRSR" id="PIRSR000005-2"/>
    </source>
</evidence>
<evidence type="ECO:0000256" key="8">
    <source>
        <dbReference type="PIRSR" id="PIRSR000005-1"/>
    </source>
</evidence>
<evidence type="ECO:0000313" key="11">
    <source>
        <dbReference type="EMBL" id="MTV32491.1"/>
    </source>
</evidence>
<dbReference type="PANTHER" id="PTHR33751:SF9">
    <property type="entry name" value="CYTOCHROME C4"/>
    <property type="match status" value="1"/>
</dbReference>
<feature type="binding site" description="axial binding residue" evidence="9">
    <location>
        <position position="170"/>
    </location>
    <ligand>
        <name>heme c</name>
        <dbReference type="ChEBI" id="CHEBI:61717"/>
        <label>2</label>
    </ligand>
    <ligandPart>
        <name>Fe</name>
        <dbReference type="ChEBI" id="CHEBI:18248"/>
    </ligandPart>
</feature>
<protein>
    <submittedName>
        <fullName evidence="11">C-type cytochrome</fullName>
    </submittedName>
</protein>
<dbReference type="Proteomes" id="UP000439113">
    <property type="component" value="Unassembled WGS sequence"/>
</dbReference>
<evidence type="ECO:0000256" key="6">
    <source>
        <dbReference type="ARBA" id="ARBA00022982"/>
    </source>
</evidence>